<gene>
    <name evidence="1" type="ORF">CD31_00475</name>
</gene>
<evidence type="ECO:0000313" key="2">
    <source>
        <dbReference type="Proteomes" id="UP000030487"/>
    </source>
</evidence>
<sequence>MATYTIEISLINGKKITIIDDFIDTMHIANSLSDETQSEWYFYRNSYGEGAFLRSQIVDFVANRK</sequence>
<name>A0ABR4Y542_9BACI</name>
<comment type="caution">
    <text evidence="1">The sequence shown here is derived from an EMBL/GenBank/DDBJ whole genome shotgun (WGS) entry which is preliminary data.</text>
</comment>
<dbReference type="EMBL" id="JPVR01000040">
    <property type="protein sequence ID" value="KGR89530.1"/>
    <property type="molecule type" value="Genomic_DNA"/>
</dbReference>
<keyword evidence="2" id="KW-1185">Reference proteome</keyword>
<organism evidence="1 2">
    <name type="scientific">Lysinibacillus boronitolerans JCM 21713 = 10a = NBRC 103108</name>
    <dbReference type="NCBI Taxonomy" id="1294264"/>
    <lineage>
        <taxon>Bacteria</taxon>
        <taxon>Bacillati</taxon>
        <taxon>Bacillota</taxon>
        <taxon>Bacilli</taxon>
        <taxon>Bacillales</taxon>
        <taxon>Bacillaceae</taxon>
        <taxon>Lysinibacillus</taxon>
    </lineage>
</organism>
<reference evidence="1 2" key="1">
    <citation type="submission" date="2014-02" db="EMBL/GenBank/DDBJ databases">
        <title>Draft genome sequence of Lysinibacillus boronitolerans NBRC 103108.</title>
        <authorList>
            <person name="Zhang F."/>
            <person name="Wang G."/>
            <person name="Zhang L."/>
        </authorList>
    </citation>
    <scope>NUCLEOTIDE SEQUENCE [LARGE SCALE GENOMIC DNA]</scope>
    <source>
        <strain evidence="1 2">NBRC 103108</strain>
    </source>
</reference>
<dbReference type="Proteomes" id="UP000030487">
    <property type="component" value="Unassembled WGS sequence"/>
</dbReference>
<dbReference type="RefSeq" id="WP_036074883.1">
    <property type="nucleotide sequence ID" value="NZ_AVCW01000042.1"/>
</dbReference>
<evidence type="ECO:0000313" key="1">
    <source>
        <dbReference type="EMBL" id="KGR89530.1"/>
    </source>
</evidence>
<accession>A0ABR4Y542</accession>
<protein>
    <submittedName>
        <fullName evidence="1">Uncharacterized protein</fullName>
    </submittedName>
</protein>
<proteinExistence type="predicted"/>